<feature type="non-terminal residue" evidence="1">
    <location>
        <position position="1"/>
    </location>
</feature>
<reference evidence="1 2" key="1">
    <citation type="submission" date="2019-08" db="EMBL/GenBank/DDBJ databases">
        <title>A chromosome-level genome assembly, high-density linkage maps, and genome scans reveal the genomic architecture of hybrid incompatibilities underlying speciation via character displacement in darters (Percidae: Etheostominae).</title>
        <authorList>
            <person name="Moran R.L."/>
            <person name="Catchen J.M."/>
            <person name="Fuller R.C."/>
        </authorList>
    </citation>
    <scope>NUCLEOTIDE SEQUENCE [LARGE SCALE GENOMIC DNA]</scope>
    <source>
        <strain evidence="1">EspeVRDwgs_2016</strain>
        <tissue evidence="1">Muscle</tissue>
    </source>
</reference>
<name>A0A5J5CHB6_9PERO</name>
<protein>
    <submittedName>
        <fullName evidence="1">Uncharacterized protein</fullName>
    </submittedName>
</protein>
<dbReference type="AlphaFoldDB" id="A0A5J5CHB6"/>
<evidence type="ECO:0000313" key="1">
    <source>
        <dbReference type="EMBL" id="KAA8579661.1"/>
    </source>
</evidence>
<proteinExistence type="predicted"/>
<evidence type="ECO:0000313" key="2">
    <source>
        <dbReference type="Proteomes" id="UP000327493"/>
    </source>
</evidence>
<gene>
    <name evidence="1" type="ORF">FQN60_006754</name>
</gene>
<organism evidence="1 2">
    <name type="scientific">Etheostoma spectabile</name>
    <name type="common">orangethroat darter</name>
    <dbReference type="NCBI Taxonomy" id="54343"/>
    <lineage>
        <taxon>Eukaryota</taxon>
        <taxon>Metazoa</taxon>
        <taxon>Chordata</taxon>
        <taxon>Craniata</taxon>
        <taxon>Vertebrata</taxon>
        <taxon>Euteleostomi</taxon>
        <taxon>Actinopterygii</taxon>
        <taxon>Neopterygii</taxon>
        <taxon>Teleostei</taxon>
        <taxon>Neoteleostei</taxon>
        <taxon>Acanthomorphata</taxon>
        <taxon>Eupercaria</taxon>
        <taxon>Perciformes</taxon>
        <taxon>Percoidei</taxon>
        <taxon>Percidae</taxon>
        <taxon>Etheostomatinae</taxon>
        <taxon>Etheostoma</taxon>
    </lineage>
</organism>
<dbReference type="EMBL" id="VOFY01000024">
    <property type="protein sequence ID" value="KAA8579661.1"/>
    <property type="molecule type" value="Genomic_DNA"/>
</dbReference>
<sequence>VSPLFLLSPPLLRKKKPLLFSFNFRQRSSSSFFSSSICLSLISQLRCFTARSFVNFSSSSFFSSSICLSLISQLCCFSARSFMNFSSCSFFSSSICLAFFCQSLFLTCSILRFSCRELHIVCKVLNLISQLSSFSARSFVNLSSRAVHFADQVFLLCWSSASLVFSSNTFSFLGTVLQFSVVTWGWLLFSSRLRTFIFSSSMYS</sequence>
<dbReference type="Proteomes" id="UP000327493">
    <property type="component" value="Chromosome 24"/>
</dbReference>
<keyword evidence="2" id="KW-1185">Reference proteome</keyword>
<comment type="caution">
    <text evidence="1">The sequence shown here is derived from an EMBL/GenBank/DDBJ whole genome shotgun (WGS) entry which is preliminary data.</text>
</comment>
<accession>A0A5J5CHB6</accession>